<dbReference type="PANTHER" id="PTHR23513">
    <property type="entry name" value="INTEGRAL MEMBRANE EFFLUX PROTEIN-RELATED"/>
    <property type="match status" value="1"/>
</dbReference>
<evidence type="ECO:0000256" key="6">
    <source>
        <dbReference type="SAM" id="MobiDB-lite"/>
    </source>
</evidence>
<dbReference type="STRING" id="1386089.N865_19930"/>
<evidence type="ECO:0000256" key="2">
    <source>
        <dbReference type="ARBA" id="ARBA00022475"/>
    </source>
</evidence>
<feature type="transmembrane region" description="Helical" evidence="7">
    <location>
        <begin position="378"/>
        <end position="397"/>
    </location>
</feature>
<dbReference type="eggNOG" id="COG2211">
    <property type="taxonomic scope" value="Bacteria"/>
</dbReference>
<evidence type="ECO:0000256" key="3">
    <source>
        <dbReference type="ARBA" id="ARBA00022692"/>
    </source>
</evidence>
<dbReference type="SUPFAM" id="SSF103473">
    <property type="entry name" value="MFS general substrate transporter"/>
    <property type="match status" value="1"/>
</dbReference>
<feature type="region of interest" description="Disordered" evidence="6">
    <location>
        <begin position="1"/>
        <end position="26"/>
    </location>
</feature>
<evidence type="ECO:0000256" key="4">
    <source>
        <dbReference type="ARBA" id="ARBA00022989"/>
    </source>
</evidence>
<dbReference type="Gene3D" id="1.20.1250.20">
    <property type="entry name" value="MFS general substrate transporter like domains"/>
    <property type="match status" value="1"/>
</dbReference>
<reference evidence="8 9" key="1">
    <citation type="submission" date="2013-08" db="EMBL/GenBank/DDBJ databases">
        <title>Intrasporangium oryzae NRRL B-24470.</title>
        <authorList>
            <person name="Liu H."/>
            <person name="Wang G."/>
        </authorList>
    </citation>
    <scope>NUCLEOTIDE SEQUENCE [LARGE SCALE GENOMIC DNA]</scope>
    <source>
        <strain evidence="8 9">NRRL B-24470</strain>
    </source>
</reference>
<dbReference type="Proteomes" id="UP000019489">
    <property type="component" value="Unassembled WGS sequence"/>
</dbReference>
<organism evidence="8 9">
    <name type="scientific">Intrasporangium oryzae NRRL B-24470</name>
    <dbReference type="NCBI Taxonomy" id="1386089"/>
    <lineage>
        <taxon>Bacteria</taxon>
        <taxon>Bacillati</taxon>
        <taxon>Actinomycetota</taxon>
        <taxon>Actinomycetes</taxon>
        <taxon>Micrococcales</taxon>
        <taxon>Intrasporangiaceae</taxon>
        <taxon>Intrasporangium</taxon>
    </lineage>
</organism>
<comment type="caution">
    <text evidence="8">The sequence shown here is derived from an EMBL/GenBank/DDBJ whole genome shotgun (WGS) entry which is preliminary data.</text>
</comment>
<dbReference type="InterPro" id="IPR036259">
    <property type="entry name" value="MFS_trans_sf"/>
</dbReference>
<evidence type="ECO:0000256" key="1">
    <source>
        <dbReference type="ARBA" id="ARBA00004651"/>
    </source>
</evidence>
<dbReference type="PANTHER" id="PTHR23513:SF18">
    <property type="entry name" value="INTEGRAL MEMBRANE PROTEIN"/>
    <property type="match status" value="1"/>
</dbReference>
<dbReference type="EMBL" id="AWSA01000065">
    <property type="protein sequence ID" value="EWS99912.1"/>
    <property type="molecule type" value="Genomic_DNA"/>
</dbReference>
<feature type="transmembrane region" description="Helical" evidence="7">
    <location>
        <begin position="436"/>
        <end position="458"/>
    </location>
</feature>
<dbReference type="AlphaFoldDB" id="W9G525"/>
<keyword evidence="4 7" id="KW-1133">Transmembrane helix</keyword>
<sequence length="501" mass="52774">GERTAPVHPGEQPTRQGGARGVGRTLGHGIGRAATGAVRVTAATGRYATDRFRTYTHSGGAGETGLSRLTELHATHTAGDAAMAIALAGTLFFNPQTAQARSQVAWFLLLTMVPFVLVAPLVGPLLDRFSHGRRWAIGTTLALRGFLCWVLADLLASDSGWLFPTALLFLVASKAYTIARAAAVPRLLPQGTTLVRANSMMSIAGVVGALLGGVVGGVGLKFGAPWALRGAFVVFVIGTVQAIRLDPRVDSTEGEARLGDTAPIPVERARRHTSHRRTKGVPAEGAALQVDSAGFVARFRRRRQAIPWPVMHAMWSTGGTRVLTGFLLLYLAFLARERPVDGVRGEVVLGLIAVAVGVGNVLGSLLGNRLSDRAPERIAMLSVLASTLACVATGLWYGIWTLVVLGLVQGLGAQVSRLCFDALVQREVPENVRASVFAWAETLLQVLWVAGGALGIMLPLNPRVGFLVCAAALVLTIIMAARQRRVSGPPLGGSGMPGTVR</sequence>
<feature type="transmembrane region" description="Helical" evidence="7">
    <location>
        <begin position="464"/>
        <end position="481"/>
    </location>
</feature>
<feature type="transmembrane region" description="Helical" evidence="7">
    <location>
        <begin position="200"/>
        <end position="220"/>
    </location>
</feature>
<keyword evidence="2" id="KW-1003">Cell membrane</keyword>
<keyword evidence="9" id="KW-1185">Reference proteome</keyword>
<dbReference type="Pfam" id="PF07690">
    <property type="entry name" value="MFS_1"/>
    <property type="match status" value="2"/>
</dbReference>
<accession>W9G525</accession>
<feature type="transmembrane region" description="Helical" evidence="7">
    <location>
        <begin position="310"/>
        <end position="335"/>
    </location>
</feature>
<name>W9G525_9MICO</name>
<dbReference type="InterPro" id="IPR011701">
    <property type="entry name" value="MFS"/>
</dbReference>
<evidence type="ECO:0000256" key="5">
    <source>
        <dbReference type="ARBA" id="ARBA00023136"/>
    </source>
</evidence>
<feature type="transmembrane region" description="Helical" evidence="7">
    <location>
        <begin position="161"/>
        <end position="179"/>
    </location>
</feature>
<dbReference type="PATRIC" id="fig|1386089.3.peg.3893"/>
<evidence type="ECO:0000313" key="9">
    <source>
        <dbReference type="Proteomes" id="UP000019489"/>
    </source>
</evidence>
<dbReference type="RefSeq" id="WP_322786073.1">
    <property type="nucleotide sequence ID" value="NZ_AWSA01000065.1"/>
</dbReference>
<gene>
    <name evidence="8" type="ORF">N865_19930</name>
</gene>
<proteinExistence type="predicted"/>
<evidence type="ECO:0000313" key="8">
    <source>
        <dbReference type="EMBL" id="EWS99912.1"/>
    </source>
</evidence>
<feature type="transmembrane region" description="Helical" evidence="7">
    <location>
        <begin position="347"/>
        <end position="366"/>
    </location>
</feature>
<protein>
    <submittedName>
        <fullName evidence="8">Major facilitator transporter</fullName>
    </submittedName>
</protein>
<comment type="subcellular location">
    <subcellularLocation>
        <location evidence="1">Cell membrane</location>
        <topology evidence="1">Multi-pass membrane protein</topology>
    </subcellularLocation>
</comment>
<feature type="transmembrane region" description="Helical" evidence="7">
    <location>
        <begin position="104"/>
        <end position="123"/>
    </location>
</feature>
<feature type="transmembrane region" description="Helical" evidence="7">
    <location>
        <begin position="226"/>
        <end position="243"/>
    </location>
</feature>
<dbReference type="GO" id="GO:0022857">
    <property type="term" value="F:transmembrane transporter activity"/>
    <property type="evidence" value="ECO:0007669"/>
    <property type="project" value="InterPro"/>
</dbReference>
<feature type="non-terminal residue" evidence="8">
    <location>
        <position position="1"/>
    </location>
</feature>
<keyword evidence="5 7" id="KW-0472">Membrane</keyword>
<dbReference type="GO" id="GO:0005886">
    <property type="term" value="C:plasma membrane"/>
    <property type="evidence" value="ECO:0007669"/>
    <property type="project" value="UniProtKB-SubCell"/>
</dbReference>
<evidence type="ECO:0000256" key="7">
    <source>
        <dbReference type="SAM" id="Phobius"/>
    </source>
</evidence>
<keyword evidence="3 7" id="KW-0812">Transmembrane</keyword>